<dbReference type="Pfam" id="PF00005">
    <property type="entry name" value="ABC_tran"/>
    <property type="match status" value="1"/>
</dbReference>
<dbReference type="NCBIfam" id="TIGR03410">
    <property type="entry name" value="urea_trans_UrtE"/>
    <property type="match status" value="1"/>
</dbReference>
<comment type="similarity">
    <text evidence="1">Belongs to the ABC transporter superfamily.</text>
</comment>
<dbReference type="InterPro" id="IPR003439">
    <property type="entry name" value="ABC_transporter-like_ATP-bd"/>
</dbReference>
<keyword evidence="4 7" id="KW-0067">ATP-binding</keyword>
<dbReference type="PANTHER" id="PTHR43820">
    <property type="entry name" value="HIGH-AFFINITY BRANCHED-CHAIN AMINO ACID TRANSPORT ATP-BINDING PROTEIN LIVF"/>
    <property type="match status" value="1"/>
</dbReference>
<dbReference type="AlphaFoldDB" id="A0A2W5R5L7"/>
<dbReference type="GO" id="GO:0005524">
    <property type="term" value="F:ATP binding"/>
    <property type="evidence" value="ECO:0007669"/>
    <property type="project" value="UniProtKB-KW"/>
</dbReference>
<proteinExistence type="inferred from homology"/>
<dbReference type="Gene3D" id="3.40.50.300">
    <property type="entry name" value="P-loop containing nucleotide triphosphate hydrolases"/>
    <property type="match status" value="1"/>
</dbReference>
<evidence type="ECO:0000259" key="6">
    <source>
        <dbReference type="PROSITE" id="PS50893"/>
    </source>
</evidence>
<keyword evidence="2" id="KW-0813">Transport</keyword>
<dbReference type="EMBL" id="QFQD01000033">
    <property type="protein sequence ID" value="PZQ82315.1"/>
    <property type="molecule type" value="Genomic_DNA"/>
</dbReference>
<organism evidence="7 8">
    <name type="scientific">Ancylobacter novellus</name>
    <name type="common">Thiobacillus novellus</name>
    <dbReference type="NCBI Taxonomy" id="921"/>
    <lineage>
        <taxon>Bacteria</taxon>
        <taxon>Pseudomonadati</taxon>
        <taxon>Pseudomonadota</taxon>
        <taxon>Alphaproteobacteria</taxon>
        <taxon>Hyphomicrobiales</taxon>
        <taxon>Xanthobacteraceae</taxon>
        <taxon>Ancylobacter</taxon>
    </lineage>
</organism>
<sequence>MLTLEKVDSFYGRSHILHGLDLDVPGGKITAIVGRNGTGKTTLLKTIMGLTDRTGGRIVLDGRNLAAEPTHRRARAGIAYVPQGRQIIPDFTIRENILMGGFATTGRGHPRSGGIPPLVPKLFPYLMQNLDRPGGVLSGGQQQQLAIARALAAEPSVLLLDEPTEGIQPNIVEEIQNIVVRLNSEEGLTIILVEQNVAFARSAGHHFALLEKGRAVAAGPIATLTDDLIHRHIAV</sequence>
<evidence type="ECO:0000256" key="1">
    <source>
        <dbReference type="ARBA" id="ARBA00005417"/>
    </source>
</evidence>
<evidence type="ECO:0000256" key="4">
    <source>
        <dbReference type="ARBA" id="ARBA00022840"/>
    </source>
</evidence>
<dbReference type="InterPro" id="IPR052156">
    <property type="entry name" value="BCAA_Transport_ATP-bd_LivF"/>
</dbReference>
<dbReference type="SMART" id="SM00382">
    <property type="entry name" value="AAA"/>
    <property type="match status" value="1"/>
</dbReference>
<keyword evidence="3" id="KW-0547">Nucleotide-binding</keyword>
<feature type="domain" description="ABC transporter" evidence="6">
    <location>
        <begin position="2"/>
        <end position="235"/>
    </location>
</feature>
<dbReference type="GO" id="GO:0015658">
    <property type="term" value="F:branched-chain amino acid transmembrane transporter activity"/>
    <property type="evidence" value="ECO:0007669"/>
    <property type="project" value="TreeGrafter"/>
</dbReference>
<evidence type="ECO:0000256" key="3">
    <source>
        <dbReference type="ARBA" id="ARBA00022741"/>
    </source>
</evidence>
<reference evidence="7 8" key="1">
    <citation type="submission" date="2017-08" db="EMBL/GenBank/DDBJ databases">
        <title>Infants hospitalized years apart are colonized by the same room-sourced microbial strains.</title>
        <authorList>
            <person name="Brooks B."/>
            <person name="Olm M.R."/>
            <person name="Firek B.A."/>
            <person name="Baker R."/>
            <person name="Thomas B.C."/>
            <person name="Morowitz M.J."/>
            <person name="Banfield J.F."/>
        </authorList>
    </citation>
    <scope>NUCLEOTIDE SEQUENCE [LARGE SCALE GENOMIC DNA]</scope>
    <source>
        <strain evidence="7">S2_005_001_R2_27</strain>
    </source>
</reference>
<evidence type="ECO:0000256" key="2">
    <source>
        <dbReference type="ARBA" id="ARBA00022448"/>
    </source>
</evidence>
<dbReference type="InterPro" id="IPR003593">
    <property type="entry name" value="AAA+_ATPase"/>
</dbReference>
<protein>
    <submittedName>
        <fullName evidence="7">Urea ABC transporter ATP-binding subunit UrtE</fullName>
    </submittedName>
</protein>
<accession>A0A2W5R5L7</accession>
<dbReference type="InterPro" id="IPR027417">
    <property type="entry name" value="P-loop_NTPase"/>
</dbReference>
<dbReference type="InterPro" id="IPR017780">
    <property type="entry name" value="ABC_transptr_urea_ATP-bd_UrtE"/>
</dbReference>
<gene>
    <name evidence="7" type="primary">urtE</name>
    <name evidence="7" type="ORF">DI549_11710</name>
</gene>
<evidence type="ECO:0000313" key="7">
    <source>
        <dbReference type="EMBL" id="PZQ82315.1"/>
    </source>
</evidence>
<evidence type="ECO:0000313" key="8">
    <source>
        <dbReference type="Proteomes" id="UP000248887"/>
    </source>
</evidence>
<keyword evidence="5" id="KW-0029">Amino-acid transport</keyword>
<dbReference type="PANTHER" id="PTHR43820:SF5">
    <property type="entry name" value="HIGH-AFFINITY BRANCHED-CHAIN AMINO ACID TRANSPORT ATP-BINDING PROTEIN"/>
    <property type="match status" value="1"/>
</dbReference>
<dbReference type="CDD" id="cd03224">
    <property type="entry name" value="ABC_TM1139_LivF_branched"/>
    <property type="match status" value="1"/>
</dbReference>
<dbReference type="GO" id="GO:0015807">
    <property type="term" value="P:L-amino acid transport"/>
    <property type="evidence" value="ECO:0007669"/>
    <property type="project" value="TreeGrafter"/>
</dbReference>
<evidence type="ECO:0000256" key="5">
    <source>
        <dbReference type="ARBA" id="ARBA00022970"/>
    </source>
</evidence>
<dbReference type="Proteomes" id="UP000248887">
    <property type="component" value="Unassembled WGS sequence"/>
</dbReference>
<name>A0A2W5R5L7_ANCNO</name>
<dbReference type="SUPFAM" id="SSF52540">
    <property type="entry name" value="P-loop containing nucleoside triphosphate hydrolases"/>
    <property type="match status" value="1"/>
</dbReference>
<dbReference type="GO" id="GO:0016887">
    <property type="term" value="F:ATP hydrolysis activity"/>
    <property type="evidence" value="ECO:0007669"/>
    <property type="project" value="InterPro"/>
</dbReference>
<comment type="caution">
    <text evidence="7">The sequence shown here is derived from an EMBL/GenBank/DDBJ whole genome shotgun (WGS) entry which is preliminary data.</text>
</comment>
<dbReference type="PROSITE" id="PS50893">
    <property type="entry name" value="ABC_TRANSPORTER_2"/>
    <property type="match status" value="1"/>
</dbReference>